<reference evidence="6" key="1">
    <citation type="submission" date="2025-08" db="UniProtKB">
        <authorList>
            <consortium name="Ensembl"/>
        </authorList>
    </citation>
    <scope>IDENTIFICATION</scope>
</reference>
<evidence type="ECO:0000313" key="7">
    <source>
        <dbReference type="Proteomes" id="UP000694392"/>
    </source>
</evidence>
<dbReference type="InterPro" id="IPR012461">
    <property type="entry name" value="SACK1"/>
</dbReference>
<comment type="similarity">
    <text evidence="2">Belongs to the FAM83 family.</text>
</comment>
<dbReference type="Proteomes" id="UP000694392">
    <property type="component" value="Unplaced"/>
</dbReference>
<dbReference type="Pfam" id="PF07894">
    <property type="entry name" value="SACK1"/>
    <property type="match status" value="1"/>
</dbReference>
<evidence type="ECO:0000256" key="2">
    <source>
        <dbReference type="ARBA" id="ARBA00006937"/>
    </source>
</evidence>
<proteinExistence type="inferred from homology"/>
<feature type="domain" description="Scaffolding anchor of CK1" evidence="5">
    <location>
        <begin position="38"/>
        <end position="319"/>
    </location>
</feature>
<dbReference type="SUPFAM" id="SSF56024">
    <property type="entry name" value="Phospholipase D/nuclease"/>
    <property type="match status" value="1"/>
</dbReference>
<feature type="region of interest" description="Disordered" evidence="4">
    <location>
        <begin position="543"/>
        <end position="570"/>
    </location>
</feature>
<evidence type="ECO:0000313" key="6">
    <source>
        <dbReference type="Ensembl" id="ENSSPUP00000016120.1"/>
    </source>
</evidence>
<keyword evidence="3" id="KW-0963">Cytoplasm</keyword>
<feature type="region of interest" description="Disordered" evidence="4">
    <location>
        <begin position="94"/>
        <end position="120"/>
    </location>
</feature>
<gene>
    <name evidence="6" type="primary">FAM83C</name>
</gene>
<feature type="region of interest" description="Disordered" evidence="4">
    <location>
        <begin position="476"/>
        <end position="516"/>
    </location>
</feature>
<dbReference type="PANTHER" id="PTHR16181:SF29">
    <property type="entry name" value="PROTEIN FAM83A-RELATED"/>
    <property type="match status" value="1"/>
</dbReference>
<evidence type="ECO:0000256" key="3">
    <source>
        <dbReference type="ARBA" id="ARBA00022490"/>
    </source>
</evidence>
<dbReference type="GO" id="GO:0019901">
    <property type="term" value="F:protein kinase binding"/>
    <property type="evidence" value="ECO:0007669"/>
    <property type="project" value="Ensembl"/>
</dbReference>
<evidence type="ECO:0000259" key="5">
    <source>
        <dbReference type="Pfam" id="PF07894"/>
    </source>
</evidence>
<comment type="subcellular location">
    <subcellularLocation>
        <location evidence="1">Cytoplasm</location>
    </subcellularLocation>
</comment>
<dbReference type="Gene3D" id="3.30.870.10">
    <property type="entry name" value="Endonuclease Chain A"/>
    <property type="match status" value="1"/>
</dbReference>
<dbReference type="GO" id="GO:0005737">
    <property type="term" value="C:cytoplasm"/>
    <property type="evidence" value="ECO:0007669"/>
    <property type="project" value="UniProtKB-SubCell"/>
</dbReference>
<dbReference type="InterPro" id="IPR050944">
    <property type="entry name" value="FAM83"/>
</dbReference>
<sequence>MFSYPAAEAVARLHRGYGNRQAVSGPLWSRLEDLKKPWRRETSPLVLQHSETARLIIDAFLEQGEVGYLQAIAEERELPFLSTLDMDYMNQHRSLSMPEPNASKGGDAEVTGGGSEDEVSLSDLTSGTYFPLMSDMEPPELELGWPVESLASDSDQTQAIVYFQRDKAISIKDLLRTLIRKAKTVIAVVMDLFTDMELLCDLMEASSKRRVPVYLILDEKYLRYFVEMCNKMGLTKDDFPNMRVRCVNGDTYYSKAGKKFIGQVLEKFVLIDCDQVLTGTYSFTWLCSQVHTSLMTHFRGRIVDDFDREFRCLYAQSEPVNDFTVPCAEQCSSSHAVLQSSKPVLKIAQINETETKTSSSSSSRSNSSVISIKRSPFINNTHHKKEDLGPGFISEKRMEIVSSQKPSELQQQPKQLSDSSCSTLAKYMSQDKPNLVRLRESLSASLPALSSNVPRDEALTRTKVYQILHCPDMINGQNPAPLSENTDANVKERNGEHSKKMYPKTSASATEDKKIQRDEKRLTLGHSKLDLIVQYNNQLKNEKKATVVDPKSLNDDEAPTENHSNIKRNDNRLTLGHSKLDLITKYNQTKPKPIHSRFES</sequence>
<accession>A0A8D0H8I8</accession>
<evidence type="ECO:0000256" key="1">
    <source>
        <dbReference type="ARBA" id="ARBA00004496"/>
    </source>
</evidence>
<dbReference type="OMA" id="KEFTEMC"/>
<dbReference type="Ensembl" id="ENSSPUT00000017184.1">
    <property type="protein sequence ID" value="ENSSPUP00000016120.1"/>
    <property type="gene ID" value="ENSSPUG00000012470.1"/>
</dbReference>
<keyword evidence="7" id="KW-1185">Reference proteome</keyword>
<feature type="compositionally biased region" description="Polar residues" evidence="4">
    <location>
        <begin position="476"/>
        <end position="488"/>
    </location>
</feature>
<dbReference type="PANTHER" id="PTHR16181">
    <property type="entry name" value="PROTEIN FAM83A-RELATED"/>
    <property type="match status" value="1"/>
</dbReference>
<reference evidence="6" key="2">
    <citation type="submission" date="2025-09" db="UniProtKB">
        <authorList>
            <consortium name="Ensembl"/>
        </authorList>
    </citation>
    <scope>IDENTIFICATION</scope>
</reference>
<dbReference type="GO" id="GO:0007165">
    <property type="term" value="P:signal transduction"/>
    <property type="evidence" value="ECO:0007669"/>
    <property type="project" value="TreeGrafter"/>
</dbReference>
<organism evidence="6 7">
    <name type="scientific">Sphenodon punctatus</name>
    <name type="common">Tuatara</name>
    <name type="synonym">Hatteria punctata</name>
    <dbReference type="NCBI Taxonomy" id="8508"/>
    <lineage>
        <taxon>Eukaryota</taxon>
        <taxon>Metazoa</taxon>
        <taxon>Chordata</taxon>
        <taxon>Craniata</taxon>
        <taxon>Vertebrata</taxon>
        <taxon>Euteleostomi</taxon>
        <taxon>Lepidosauria</taxon>
        <taxon>Sphenodontia</taxon>
        <taxon>Sphenodontidae</taxon>
        <taxon>Sphenodon</taxon>
    </lineage>
</organism>
<dbReference type="FunFam" id="3.30.870.10:FF:000004">
    <property type="entry name" value="protein FAM83H isoform X2"/>
    <property type="match status" value="1"/>
</dbReference>
<name>A0A8D0H8I8_SPHPU</name>
<feature type="compositionally biased region" description="Basic and acidic residues" evidence="4">
    <location>
        <begin position="489"/>
        <end position="499"/>
    </location>
</feature>
<dbReference type="GeneTree" id="ENSGT00940000160254"/>
<dbReference type="AlphaFoldDB" id="A0A8D0H8I8"/>
<evidence type="ECO:0000256" key="4">
    <source>
        <dbReference type="SAM" id="MobiDB-lite"/>
    </source>
</evidence>
<protein>
    <submittedName>
        <fullName evidence="6">Family with sequence similarity 83 member C</fullName>
    </submittedName>
</protein>